<name>A0A5B8LXG6_9HYPH</name>
<dbReference type="Pfam" id="PF01869">
    <property type="entry name" value="BcrAD_BadFG"/>
    <property type="match status" value="1"/>
</dbReference>
<organism evidence="2 3">
    <name type="scientific">Devosia ginsengisoli</name>
    <dbReference type="NCBI Taxonomy" id="400770"/>
    <lineage>
        <taxon>Bacteria</taxon>
        <taxon>Pseudomonadati</taxon>
        <taxon>Pseudomonadota</taxon>
        <taxon>Alphaproteobacteria</taxon>
        <taxon>Hyphomicrobiales</taxon>
        <taxon>Devosiaceae</taxon>
        <taxon>Devosia</taxon>
    </lineage>
</organism>
<dbReference type="Proteomes" id="UP000315364">
    <property type="component" value="Chromosome"/>
</dbReference>
<keyword evidence="2" id="KW-0808">Transferase</keyword>
<dbReference type="AlphaFoldDB" id="A0A5B8LXG6"/>
<dbReference type="PANTHER" id="PTHR43190">
    <property type="entry name" value="N-ACETYL-D-GLUCOSAMINE KINASE"/>
    <property type="match status" value="1"/>
</dbReference>
<dbReference type="InterPro" id="IPR002731">
    <property type="entry name" value="ATPase_BadF"/>
</dbReference>
<dbReference type="KEGG" id="dea:FPZ08_03490"/>
<dbReference type="SUPFAM" id="SSF53067">
    <property type="entry name" value="Actin-like ATPase domain"/>
    <property type="match status" value="2"/>
</dbReference>
<dbReference type="EMBL" id="CP042304">
    <property type="protein sequence ID" value="QDZ13178.1"/>
    <property type="molecule type" value="Genomic_DNA"/>
</dbReference>
<evidence type="ECO:0000259" key="1">
    <source>
        <dbReference type="Pfam" id="PF01869"/>
    </source>
</evidence>
<dbReference type="Gene3D" id="3.30.420.40">
    <property type="match status" value="2"/>
</dbReference>
<keyword evidence="3" id="KW-1185">Reference proteome</keyword>
<dbReference type="OrthoDB" id="63487at2"/>
<feature type="domain" description="ATPase BadF/BadG/BcrA/BcrD type" evidence="1">
    <location>
        <begin position="2"/>
        <end position="260"/>
    </location>
</feature>
<dbReference type="GO" id="GO:0016301">
    <property type="term" value="F:kinase activity"/>
    <property type="evidence" value="ECO:0007669"/>
    <property type="project" value="UniProtKB-KW"/>
</dbReference>
<accession>A0A5B8LXG6</accession>
<evidence type="ECO:0000313" key="3">
    <source>
        <dbReference type="Proteomes" id="UP000315364"/>
    </source>
</evidence>
<keyword evidence="2" id="KW-0418">Kinase</keyword>
<dbReference type="PANTHER" id="PTHR43190:SF3">
    <property type="entry name" value="N-ACETYL-D-GLUCOSAMINE KINASE"/>
    <property type="match status" value="1"/>
</dbReference>
<evidence type="ECO:0000313" key="2">
    <source>
        <dbReference type="EMBL" id="QDZ13178.1"/>
    </source>
</evidence>
<dbReference type="InterPro" id="IPR052519">
    <property type="entry name" value="Euk-type_GlcNAc_Kinase"/>
</dbReference>
<reference evidence="2 3" key="1">
    <citation type="submission" date="2019-07" db="EMBL/GenBank/DDBJ databases">
        <title>Full genome sequence of Devosia sp. Gsoil 520.</title>
        <authorList>
            <person name="Im W.-T."/>
        </authorList>
    </citation>
    <scope>NUCLEOTIDE SEQUENCE [LARGE SCALE GENOMIC DNA]</scope>
    <source>
        <strain evidence="2 3">Gsoil 520</strain>
    </source>
</reference>
<protein>
    <submittedName>
        <fullName evidence="2">N-acetylglucosamine kinase</fullName>
    </submittedName>
</protein>
<proteinExistence type="predicted"/>
<sequence length="306" mass="31243">MGLDIGGTASRWVLCGDDGQELARGKAQGATGHVFNPAEKDKLRNALSAISTDVAAAGFALVSVTAGLTGYGAAVSGEVKALLGDAFGVAPDKTIVIDDVALAYMANFAPGEGHLVSAGTGSIGIHIDKDGALVRVGGRGILIDDAGSGSWIALQALDRMYRALDHTGSFDSVRRLADHLFAAVGGRDWSDIRQFIYAGDRGRIGTLAVAVAKAAAEGDGVAETILREAGGELAALAGALIARAGARPVGFIGGVLALHPAILAEIRHRLAGQEVRLLDADASLAAARLQALRQGGWIEVLAEPAR</sequence>
<gene>
    <name evidence="2" type="ORF">FPZ08_03490</name>
</gene>
<dbReference type="InterPro" id="IPR043129">
    <property type="entry name" value="ATPase_NBD"/>
</dbReference>